<dbReference type="SUPFAM" id="SSF102741">
    <property type="entry name" value="Obg GTP-binding protein C-terminal domain"/>
    <property type="match status" value="1"/>
</dbReference>
<comment type="caution">
    <text evidence="13">The sequence shown here is derived from an EMBL/GenBank/DDBJ whole genome shotgun (WGS) entry which is preliminary data.</text>
</comment>
<dbReference type="Proteomes" id="UP000196475">
    <property type="component" value="Unassembled WGS sequence"/>
</dbReference>
<dbReference type="FunFam" id="3.40.50.300:FF:000515">
    <property type="entry name" value="GTPase Obg"/>
    <property type="match status" value="1"/>
</dbReference>
<evidence type="ECO:0000256" key="9">
    <source>
        <dbReference type="HAMAP-Rule" id="MF_01454"/>
    </source>
</evidence>
<dbReference type="PROSITE" id="PS00905">
    <property type="entry name" value="GTP1_OBG"/>
    <property type="match status" value="1"/>
</dbReference>
<dbReference type="NCBIfam" id="NF008956">
    <property type="entry name" value="PRK12299.1"/>
    <property type="match status" value="1"/>
</dbReference>
<organism evidence="13 14">
    <name type="scientific">Bacillus thermozeamaize</name>
    <dbReference type="NCBI Taxonomy" id="230954"/>
    <lineage>
        <taxon>Bacteria</taxon>
        <taxon>Bacillati</taxon>
        <taxon>Bacillota</taxon>
        <taxon>Bacilli</taxon>
        <taxon>Bacillales</taxon>
        <taxon>Bacillaceae</taxon>
        <taxon>Bacillus</taxon>
    </lineage>
</organism>
<dbReference type="InterPro" id="IPR006169">
    <property type="entry name" value="GTP1_OBG_dom"/>
</dbReference>
<dbReference type="NCBIfam" id="NF008954">
    <property type="entry name" value="PRK12296.1"/>
    <property type="match status" value="1"/>
</dbReference>
<keyword evidence="6 9" id="KW-0378">Hydrolase</keyword>
<dbReference type="PRINTS" id="PR00326">
    <property type="entry name" value="GTP1OBG"/>
</dbReference>
<sequence>MFVDTAKIFVKAGDGGNGAIAFRREKYVPRGGPAGGDGGRGGNVVLVVDEGLRTLMDFRYQRHFKAQRGENGRNKNQHGADAEDLIIRVPPGTLVYDEKTGRLLADLTRHRQQVIVAKGGRGGRGNARFASASNPAPYISENGEPGEERWLILELKLLADVGLIGFPSVGKSTLLAAVSAARPKIAAYHFTTLTPNLGVVDAGDGQSFVLADLPGLIEGAHQGVGLGHEFLRHAERTRCLIHVIDMAATEGRDPYQDYLLINQELELYSPALAKRPQVIAANKMDLPEAAKNLEIFRRQVGEVSIYPISAATGQGVKELVRAVAGMLQELPEPSPAEAEEPVVFTPEEEEPFTIRKEDGRFVVEGERVEKLVKMTNFNHHDSILRFSRIIRRMGIEEALVNLGIEEGDTVQIGDYQFEYTRGLDAD</sequence>
<dbReference type="EC" id="3.6.5.-" evidence="9"/>
<dbReference type="NCBIfam" id="TIGR03595">
    <property type="entry name" value="Obg_CgtA_exten"/>
    <property type="match status" value="1"/>
</dbReference>
<dbReference type="SUPFAM" id="SSF82051">
    <property type="entry name" value="Obg GTP-binding protein N-terminal domain"/>
    <property type="match status" value="1"/>
</dbReference>
<dbReference type="Gene3D" id="3.30.300.350">
    <property type="entry name" value="GTP-binding protein OBG, C-terminal domain"/>
    <property type="match status" value="1"/>
</dbReference>
<evidence type="ECO:0000256" key="5">
    <source>
        <dbReference type="ARBA" id="ARBA00022741"/>
    </source>
</evidence>
<dbReference type="InterPro" id="IPR036726">
    <property type="entry name" value="GTP1_OBG_dom_sf"/>
</dbReference>
<feature type="binding site" evidence="9">
    <location>
        <begin position="212"/>
        <end position="215"/>
    </location>
    <ligand>
        <name>GTP</name>
        <dbReference type="ChEBI" id="CHEBI:37565"/>
    </ligand>
</feature>
<feature type="domain" description="OCT" evidence="11">
    <location>
        <begin position="344"/>
        <end position="421"/>
    </location>
</feature>
<comment type="subunit">
    <text evidence="9">Monomer.</text>
</comment>
<evidence type="ECO:0000256" key="7">
    <source>
        <dbReference type="ARBA" id="ARBA00022842"/>
    </source>
</evidence>
<evidence type="ECO:0000256" key="6">
    <source>
        <dbReference type="ARBA" id="ARBA00022801"/>
    </source>
</evidence>
<evidence type="ECO:0000256" key="8">
    <source>
        <dbReference type="ARBA" id="ARBA00023134"/>
    </source>
</evidence>
<feature type="binding site" evidence="9">
    <location>
        <begin position="190"/>
        <end position="194"/>
    </location>
    <ligand>
        <name>GTP</name>
        <dbReference type="ChEBI" id="CHEBI:37565"/>
    </ligand>
</feature>
<dbReference type="HAMAP" id="MF_01454">
    <property type="entry name" value="GTPase_Obg"/>
    <property type="match status" value="1"/>
</dbReference>
<dbReference type="InterPro" id="IPR036346">
    <property type="entry name" value="GTP-bd_prot_GTP1/OBG_C_sf"/>
</dbReference>
<keyword evidence="7 9" id="KW-0460">Magnesium</keyword>
<evidence type="ECO:0000259" key="12">
    <source>
        <dbReference type="PROSITE" id="PS51883"/>
    </source>
</evidence>
<evidence type="ECO:0000256" key="2">
    <source>
        <dbReference type="ARBA" id="ARBA00007699"/>
    </source>
</evidence>
<dbReference type="InterPro" id="IPR015349">
    <property type="entry name" value="OCT_dom"/>
</dbReference>
<feature type="domain" description="Obg" evidence="12">
    <location>
        <begin position="1"/>
        <end position="158"/>
    </location>
</feature>
<reference evidence="14" key="1">
    <citation type="submission" date="2016-06" db="EMBL/GenBank/DDBJ databases">
        <authorList>
            <person name="Nascimento L."/>
            <person name="Pereira R.V."/>
            <person name="Martins L.F."/>
            <person name="Quaggio R.B."/>
            <person name="Silva A.M."/>
            <person name="Setubal J.C."/>
        </authorList>
    </citation>
    <scope>NUCLEOTIDE SEQUENCE [LARGE SCALE GENOMIC DNA]</scope>
</reference>
<evidence type="ECO:0000313" key="13">
    <source>
        <dbReference type="EMBL" id="OUM87193.1"/>
    </source>
</evidence>
<dbReference type="CDD" id="cd01898">
    <property type="entry name" value="Obg"/>
    <property type="match status" value="1"/>
</dbReference>
<feature type="binding site" evidence="9">
    <location>
        <position position="172"/>
    </location>
    <ligand>
        <name>Mg(2+)</name>
        <dbReference type="ChEBI" id="CHEBI:18420"/>
    </ligand>
</feature>
<comment type="subcellular location">
    <subcellularLocation>
        <location evidence="9">Cytoplasm</location>
    </subcellularLocation>
</comment>
<feature type="binding site" evidence="9">
    <location>
        <begin position="165"/>
        <end position="172"/>
    </location>
    <ligand>
        <name>GTP</name>
        <dbReference type="ChEBI" id="CHEBI:37565"/>
    </ligand>
</feature>
<keyword evidence="4 9" id="KW-0479">Metal-binding</keyword>
<accession>A0A1Y3PIM0</accession>
<dbReference type="PANTHER" id="PTHR11702">
    <property type="entry name" value="DEVELOPMENTALLY REGULATED GTP-BINDING PROTEIN-RELATED"/>
    <property type="match status" value="1"/>
</dbReference>
<dbReference type="InterPro" id="IPR006073">
    <property type="entry name" value="GTP-bd"/>
</dbReference>
<dbReference type="PANTHER" id="PTHR11702:SF31">
    <property type="entry name" value="MITOCHONDRIAL RIBOSOME-ASSOCIATED GTPASE 2"/>
    <property type="match status" value="1"/>
</dbReference>
<dbReference type="InterPro" id="IPR014100">
    <property type="entry name" value="GTP-bd_Obg/CgtA"/>
</dbReference>
<dbReference type="GO" id="GO:0005525">
    <property type="term" value="F:GTP binding"/>
    <property type="evidence" value="ECO:0007669"/>
    <property type="project" value="UniProtKB-UniRule"/>
</dbReference>
<dbReference type="AlphaFoldDB" id="A0A1Y3PIM0"/>
<dbReference type="PROSITE" id="PS51883">
    <property type="entry name" value="OBG"/>
    <property type="match status" value="1"/>
</dbReference>
<dbReference type="GO" id="GO:0000287">
    <property type="term" value="F:magnesium ion binding"/>
    <property type="evidence" value="ECO:0007669"/>
    <property type="project" value="InterPro"/>
</dbReference>
<evidence type="ECO:0000313" key="14">
    <source>
        <dbReference type="Proteomes" id="UP000196475"/>
    </source>
</evidence>
<feature type="binding site" evidence="9">
    <location>
        <position position="192"/>
    </location>
    <ligand>
        <name>Mg(2+)</name>
        <dbReference type="ChEBI" id="CHEBI:18420"/>
    </ligand>
</feature>
<name>A0A1Y3PIM0_9BACI</name>
<feature type="binding site" evidence="9">
    <location>
        <begin position="309"/>
        <end position="311"/>
    </location>
    <ligand>
        <name>GTP</name>
        <dbReference type="ChEBI" id="CHEBI:37565"/>
    </ligand>
</feature>
<comment type="cofactor">
    <cofactor evidence="1 9">
        <name>Mg(2+)</name>
        <dbReference type="ChEBI" id="CHEBI:18420"/>
    </cofactor>
</comment>
<keyword evidence="8 9" id="KW-0342">GTP-binding</keyword>
<comment type="function">
    <text evidence="9">An essential GTPase which binds GTP, GDP and possibly (p)ppGpp with moderate affinity, with high nucleotide exchange rates and a fairly low GTP hydrolysis rate. Plays a role in control of the cell cycle, stress response, ribosome biogenesis and in those bacteria that undergo differentiation, in morphogenesis control.</text>
</comment>
<dbReference type="NCBIfam" id="TIGR02729">
    <property type="entry name" value="Obg_CgtA"/>
    <property type="match status" value="1"/>
</dbReference>
<proteinExistence type="inferred from homology"/>
<keyword evidence="5 9" id="KW-0547">Nucleotide-binding</keyword>
<dbReference type="GO" id="GO:0003924">
    <property type="term" value="F:GTPase activity"/>
    <property type="evidence" value="ECO:0007669"/>
    <property type="project" value="UniProtKB-UniRule"/>
</dbReference>
<dbReference type="EMBL" id="LZRT01000079">
    <property type="protein sequence ID" value="OUM87193.1"/>
    <property type="molecule type" value="Genomic_DNA"/>
</dbReference>
<dbReference type="PROSITE" id="PS51710">
    <property type="entry name" value="G_OBG"/>
    <property type="match status" value="1"/>
</dbReference>
<gene>
    <name evidence="9" type="primary">obg</name>
    <name evidence="13" type="ORF">BAA01_08970</name>
</gene>
<dbReference type="GO" id="GO:0005737">
    <property type="term" value="C:cytoplasm"/>
    <property type="evidence" value="ECO:0007669"/>
    <property type="project" value="UniProtKB-SubCell"/>
</dbReference>
<evidence type="ECO:0000259" key="10">
    <source>
        <dbReference type="PROSITE" id="PS51710"/>
    </source>
</evidence>
<dbReference type="InterPro" id="IPR031167">
    <property type="entry name" value="G_OBG"/>
</dbReference>
<dbReference type="GO" id="GO:0042254">
    <property type="term" value="P:ribosome biogenesis"/>
    <property type="evidence" value="ECO:0007669"/>
    <property type="project" value="UniProtKB-UniRule"/>
</dbReference>
<dbReference type="Gene3D" id="2.70.210.12">
    <property type="entry name" value="GTP1/OBG domain"/>
    <property type="match status" value="1"/>
</dbReference>
<feature type="binding site" evidence="9">
    <location>
        <begin position="282"/>
        <end position="285"/>
    </location>
    <ligand>
        <name>GTP</name>
        <dbReference type="ChEBI" id="CHEBI:37565"/>
    </ligand>
</feature>
<dbReference type="InterPro" id="IPR006074">
    <property type="entry name" value="GTP1-OBG_CS"/>
</dbReference>
<comment type="similarity">
    <text evidence="2 9">Belongs to the TRAFAC class OBG-HflX-like GTPase superfamily. OBG GTPase family.</text>
</comment>
<protein>
    <recommendedName>
        <fullName evidence="9">GTPase Obg</fullName>
        <ecNumber evidence="9">3.6.5.-</ecNumber>
    </recommendedName>
    <alternativeName>
        <fullName evidence="9">GTP-binding protein Obg</fullName>
    </alternativeName>
</protein>
<dbReference type="NCBIfam" id="NF008955">
    <property type="entry name" value="PRK12297.1"/>
    <property type="match status" value="1"/>
</dbReference>
<evidence type="ECO:0000256" key="3">
    <source>
        <dbReference type="ARBA" id="ARBA00022490"/>
    </source>
</evidence>
<dbReference type="Pfam" id="PF01926">
    <property type="entry name" value="MMR_HSR1"/>
    <property type="match status" value="1"/>
</dbReference>
<dbReference type="PROSITE" id="PS51881">
    <property type="entry name" value="OCT"/>
    <property type="match status" value="1"/>
</dbReference>
<dbReference type="Pfam" id="PF09269">
    <property type="entry name" value="DUF1967"/>
    <property type="match status" value="1"/>
</dbReference>
<evidence type="ECO:0000259" key="11">
    <source>
        <dbReference type="PROSITE" id="PS51881"/>
    </source>
</evidence>
<dbReference type="Gene3D" id="3.40.50.300">
    <property type="entry name" value="P-loop containing nucleotide triphosphate hydrolases"/>
    <property type="match status" value="1"/>
</dbReference>
<dbReference type="InterPro" id="IPR027417">
    <property type="entry name" value="P-loop_NTPase"/>
</dbReference>
<evidence type="ECO:0000256" key="4">
    <source>
        <dbReference type="ARBA" id="ARBA00022723"/>
    </source>
</evidence>
<dbReference type="FunFam" id="2.70.210.12:FF:000001">
    <property type="entry name" value="GTPase Obg"/>
    <property type="match status" value="1"/>
</dbReference>
<keyword evidence="3 9" id="KW-0963">Cytoplasm</keyword>
<dbReference type="InterPro" id="IPR045086">
    <property type="entry name" value="OBG_GTPase"/>
</dbReference>
<feature type="domain" description="OBG-type G" evidence="10">
    <location>
        <begin position="159"/>
        <end position="328"/>
    </location>
</feature>
<evidence type="ECO:0000256" key="1">
    <source>
        <dbReference type="ARBA" id="ARBA00001946"/>
    </source>
</evidence>
<dbReference type="SUPFAM" id="SSF52540">
    <property type="entry name" value="P-loop containing nucleoside triphosphate hydrolases"/>
    <property type="match status" value="1"/>
</dbReference>
<dbReference type="Pfam" id="PF01018">
    <property type="entry name" value="GTP1_OBG"/>
    <property type="match status" value="1"/>
</dbReference>